<name>A0ABD2VUA7_9HYME</name>
<comment type="caution">
    <text evidence="2">The sequence shown here is derived from an EMBL/GenBank/DDBJ whole genome shotgun (WGS) entry which is preliminary data.</text>
</comment>
<organism evidence="2 3">
    <name type="scientific">Trichogramma kaykai</name>
    <dbReference type="NCBI Taxonomy" id="54128"/>
    <lineage>
        <taxon>Eukaryota</taxon>
        <taxon>Metazoa</taxon>
        <taxon>Ecdysozoa</taxon>
        <taxon>Arthropoda</taxon>
        <taxon>Hexapoda</taxon>
        <taxon>Insecta</taxon>
        <taxon>Pterygota</taxon>
        <taxon>Neoptera</taxon>
        <taxon>Endopterygota</taxon>
        <taxon>Hymenoptera</taxon>
        <taxon>Apocrita</taxon>
        <taxon>Proctotrupomorpha</taxon>
        <taxon>Chalcidoidea</taxon>
        <taxon>Trichogrammatidae</taxon>
        <taxon>Trichogramma</taxon>
    </lineage>
</organism>
<feature type="coiled-coil region" evidence="1">
    <location>
        <begin position="779"/>
        <end position="806"/>
    </location>
</feature>
<proteinExistence type="predicted"/>
<keyword evidence="3" id="KW-1185">Reference proteome</keyword>
<dbReference type="PANTHER" id="PTHR45615">
    <property type="entry name" value="MYOSIN HEAVY CHAIN, NON-MUSCLE"/>
    <property type="match status" value="1"/>
</dbReference>
<dbReference type="EMBL" id="JBJJXI010000179">
    <property type="protein sequence ID" value="KAL3384091.1"/>
    <property type="molecule type" value="Genomic_DNA"/>
</dbReference>
<dbReference type="Proteomes" id="UP001627154">
    <property type="component" value="Unassembled WGS sequence"/>
</dbReference>
<dbReference type="PANTHER" id="PTHR45615:SF80">
    <property type="entry name" value="GRIP DOMAIN-CONTAINING PROTEIN"/>
    <property type="match status" value="1"/>
</dbReference>
<sequence length="1063" mass="124967">MEINEKLAETMCYKEMHEISRDALLECEEKLSQLEKDKKSLELELHQLNTNLKEKENLAQQLENEKDQIRLRTKHDISLREKELHEKDEVILVLDEKIKDLEQRLLQKNHELRLREREIVDKDDLIKEKDMMLQEKCQEYDKIIQIAEKRKSQIDLLRFSVKSRDDALTELTDKNKTLISQLEKNYATKNSLSGVVPTHIEESQYLNKNSNSNRPGKIFNNQLNLEFVDENKLKLEHHNLDGYTLDSLKKELEKKELELNQQESSKKELLLKMYNLQQFADDTNHKFKKLETDHKKAIQMIQGFIKRYEQLEDKHVKKDRRITELETELSHLRRIKISDTNNLSLNQQSMNNQAIDESQKSRNEKEILIKTDENTTFIEDKLNASEILFDQITSNFNSMNFMKEDTFGQNLTRHENLQDLNNESNVHLENFEKVRLSNLIVSLKEIGIVVNFTNDKVQLEYDSASISNKQNIKTNYILKLLNLDRESEEENGFSKFISTLNLCETLLFYVLLITRKNKLHCEYLREHFKEHLKFMTEIVRDSNDDANYDRYCIALNLMLQKNFDHQKQIISNTTSFQKNGRSDGKNNSDDIASNGHGTDYSNFESCFELDCENAIQNDLFKFETSCPRKCRHLNYSKDHEIFMENSQKYQLANDMELELFHQINYIMDINFCLHSDIDNLLIENSPFKLHKMQEKLNVFLNHIDHFCHLCLKLQMIVLNFLPNFKTIKNEETKCESCGMSSDTNIMEPKSSCNAKKDRMESFYYKKNVDKSDPENLIVNHELKSKFENLEEEIDEARAIVVKLTTEFDRLNLSYSQVLVESTKLANDKIKLEQGMTISDGSYDTMIKKLHQNFYEEITYLKQIIQSHQTRFQELEMLNKDICRHVSAYELNEIAPSSSGVSSISTDTAIKSNYEDIMSDCQTHNASRYQSSIAPYFSDARLKSNSSPDLGFENDKMVLSIQPLQHTLKITELISNLLSNDIYCDLEHNEYLCRRKLPSQEDGEIVKLRQENITLKKRLMRTRKALEETFEHLMMSNKNKENVKKAITQQLVTMKSVSKSPKKD</sequence>
<gene>
    <name evidence="2" type="ORF">TKK_020152</name>
</gene>
<dbReference type="AlphaFoldDB" id="A0ABD2VUA7"/>
<feature type="coiled-coil region" evidence="1">
    <location>
        <begin position="17"/>
        <end position="118"/>
    </location>
</feature>
<evidence type="ECO:0000313" key="2">
    <source>
        <dbReference type="EMBL" id="KAL3384091.1"/>
    </source>
</evidence>
<reference evidence="2 3" key="1">
    <citation type="journal article" date="2024" name="bioRxiv">
        <title>A reference genome for Trichogramma kaykai: A tiny desert-dwelling parasitoid wasp with competing sex-ratio distorters.</title>
        <authorList>
            <person name="Culotta J."/>
            <person name="Lindsey A.R."/>
        </authorList>
    </citation>
    <scope>NUCLEOTIDE SEQUENCE [LARGE SCALE GENOMIC DNA]</scope>
    <source>
        <strain evidence="2 3">KSX58</strain>
    </source>
</reference>
<accession>A0ABD2VUA7</accession>
<evidence type="ECO:0000313" key="3">
    <source>
        <dbReference type="Proteomes" id="UP001627154"/>
    </source>
</evidence>
<keyword evidence="1" id="KW-0175">Coiled coil</keyword>
<evidence type="ECO:0000256" key="1">
    <source>
        <dbReference type="SAM" id="Coils"/>
    </source>
</evidence>
<feature type="coiled-coil region" evidence="1">
    <location>
        <begin position="245"/>
        <end position="328"/>
    </location>
</feature>
<protein>
    <submittedName>
        <fullName evidence="2">Uncharacterized protein</fullName>
    </submittedName>
</protein>